<evidence type="ECO:0000313" key="4">
    <source>
        <dbReference type="EMBL" id="CAG8972252.1"/>
    </source>
</evidence>
<protein>
    <recommendedName>
        <fullName evidence="6">Mid2 domain-containing protein</fullName>
    </recommendedName>
</protein>
<sequence length="401" mass="42884">MKSIPLAFTACLFSLVLAEEELLLRLAKKGGDSNAPPPPGPRLPEESPSQTSILLPRTSVASSLEPSSTSSIPITETTTLSVIPTPPTTSNSPEPISSGSPDSTTTTVVSTGLPPTPPFATSTRTHSNPMASGTPGPESNRDDGRRNLIIVLSAILGVLGLIFLAVAFCLVRRYQKGQRPFSHRGATPIDDEEIASWRAPSSEQKAPMLPELPELPAPVVDANTIGLSHFPGRMWNAQLPQTTPTHSRRPSAIIPESPSSMARSPNSRAGLTDQSVPGDEAYIPSIKRQSSRLTKAPPGHTRTKSRTSSVSNRSIWSYNGPRTSTTNDGKPKERLALTTTWYDPESDSIGREYREYDQSTSSPGTSTFDGFAAGGLSPRPSSRPRLWANTSTEKEIGRAIA</sequence>
<dbReference type="EMBL" id="CAJVRM010000041">
    <property type="protein sequence ID" value="CAG8972252.1"/>
    <property type="molecule type" value="Genomic_DNA"/>
</dbReference>
<feature type="region of interest" description="Disordered" evidence="1">
    <location>
        <begin position="29"/>
        <end position="143"/>
    </location>
</feature>
<reference evidence="4" key="1">
    <citation type="submission" date="2021-07" db="EMBL/GenBank/DDBJ databases">
        <authorList>
            <person name="Durling M."/>
        </authorList>
    </citation>
    <scope>NUCLEOTIDE SEQUENCE</scope>
</reference>
<keyword evidence="2" id="KW-1133">Transmembrane helix</keyword>
<evidence type="ECO:0000313" key="5">
    <source>
        <dbReference type="Proteomes" id="UP000701801"/>
    </source>
</evidence>
<evidence type="ECO:0000256" key="2">
    <source>
        <dbReference type="SAM" id="Phobius"/>
    </source>
</evidence>
<feature type="compositionally biased region" description="Polar residues" evidence="1">
    <location>
        <begin position="119"/>
        <end position="131"/>
    </location>
</feature>
<gene>
    <name evidence="4" type="ORF">HYALB_00001650</name>
</gene>
<feature type="region of interest" description="Disordered" evidence="1">
    <location>
        <begin position="239"/>
        <end position="331"/>
    </location>
</feature>
<feature type="compositionally biased region" description="Basic and acidic residues" evidence="1">
    <location>
        <begin position="392"/>
        <end position="401"/>
    </location>
</feature>
<feature type="compositionally biased region" description="Polar residues" evidence="1">
    <location>
        <begin position="257"/>
        <end position="275"/>
    </location>
</feature>
<feature type="compositionally biased region" description="Polar residues" evidence="1">
    <location>
        <begin position="306"/>
        <end position="328"/>
    </location>
</feature>
<accession>A0A9N9LGH0</accession>
<evidence type="ECO:0008006" key="6">
    <source>
        <dbReference type="Google" id="ProtNLM"/>
    </source>
</evidence>
<keyword evidence="5" id="KW-1185">Reference proteome</keyword>
<dbReference type="AlphaFoldDB" id="A0A9N9LGH0"/>
<feature type="transmembrane region" description="Helical" evidence="2">
    <location>
        <begin position="148"/>
        <end position="171"/>
    </location>
</feature>
<feature type="signal peptide" evidence="3">
    <location>
        <begin position="1"/>
        <end position="18"/>
    </location>
</feature>
<proteinExistence type="predicted"/>
<keyword evidence="3" id="KW-0732">Signal</keyword>
<keyword evidence="2" id="KW-0812">Transmembrane</keyword>
<feature type="chain" id="PRO_5040318387" description="Mid2 domain-containing protein" evidence="3">
    <location>
        <begin position="19"/>
        <end position="401"/>
    </location>
</feature>
<evidence type="ECO:0000256" key="1">
    <source>
        <dbReference type="SAM" id="MobiDB-lite"/>
    </source>
</evidence>
<organism evidence="4 5">
    <name type="scientific">Hymenoscyphus albidus</name>
    <dbReference type="NCBI Taxonomy" id="595503"/>
    <lineage>
        <taxon>Eukaryota</taxon>
        <taxon>Fungi</taxon>
        <taxon>Dikarya</taxon>
        <taxon>Ascomycota</taxon>
        <taxon>Pezizomycotina</taxon>
        <taxon>Leotiomycetes</taxon>
        <taxon>Helotiales</taxon>
        <taxon>Helotiaceae</taxon>
        <taxon>Hymenoscyphus</taxon>
    </lineage>
</organism>
<feature type="region of interest" description="Disordered" evidence="1">
    <location>
        <begin position="349"/>
        <end position="401"/>
    </location>
</feature>
<name>A0A9N9LGH0_9HELO</name>
<dbReference type="OrthoDB" id="4120617at2759"/>
<feature type="compositionally biased region" description="Low complexity" evidence="1">
    <location>
        <begin position="62"/>
        <end position="113"/>
    </location>
</feature>
<dbReference type="Proteomes" id="UP000701801">
    <property type="component" value="Unassembled WGS sequence"/>
</dbReference>
<evidence type="ECO:0000256" key="3">
    <source>
        <dbReference type="SAM" id="SignalP"/>
    </source>
</evidence>
<comment type="caution">
    <text evidence="4">The sequence shown here is derived from an EMBL/GenBank/DDBJ whole genome shotgun (WGS) entry which is preliminary data.</text>
</comment>
<feature type="compositionally biased region" description="Polar residues" evidence="1">
    <location>
        <begin position="358"/>
        <end position="368"/>
    </location>
</feature>
<keyword evidence="2" id="KW-0472">Membrane</keyword>